<dbReference type="PANTHER" id="PTHR34106">
    <property type="entry name" value="GLYCOSIDASE"/>
    <property type="match status" value="1"/>
</dbReference>
<protein>
    <recommendedName>
        <fullName evidence="7">Glycosidase</fullName>
    </recommendedName>
</protein>
<sequence>MKKNNSHSANTNNRKRTGSHRTILRNVNKKLSNKPISAKKTKIPKNKNKAKTKKRRRTVGFIRAEENPIILPKQENEWESWQTFNPGVVLLNNKIHFIYRAIGIDGLSRFGYASSFDGFAVDERLSYPVYEHGLNDMSVFNYYSFASGGSFGGAEDPRIVRVDEEDVLYMTYTACDFGLRVALTSIKIKDFLHKNWKWKSPKLISAQGEVHKNWVIFPEKINGKYAILHSISPRISIEYIDSLEFKDGDFIQSYYNGYGKKNCWDSYVRGAGAPPLKTKDGWLLFYQAMNANDMSKYKVGAMLLDLNDPTKILHRSQEPILEPEEVYENNGFKVGVVYVSGAVIMRDEILVYYGASDSYVGVAYAPLQEFLTTLVREDMPKLKTRILKKK</sequence>
<dbReference type="Pfam" id="PF04041">
    <property type="entry name" value="Glyco_hydro_130"/>
    <property type="match status" value="1"/>
</dbReference>
<organism evidence="5 6">
    <name type="scientific">Candidatus Campbellbacteria bacterium CG10_big_fil_rev_8_21_14_0_10_35_52</name>
    <dbReference type="NCBI Taxonomy" id="1974527"/>
    <lineage>
        <taxon>Bacteria</taxon>
        <taxon>Candidatus Campbelliibacteriota</taxon>
    </lineage>
</organism>
<dbReference type="InterPro" id="IPR023296">
    <property type="entry name" value="Glyco_hydro_beta-prop_sf"/>
</dbReference>
<dbReference type="EMBL" id="PFAA01000006">
    <property type="protein sequence ID" value="PIT96975.1"/>
    <property type="molecule type" value="Genomic_DNA"/>
</dbReference>
<dbReference type="Gene3D" id="2.115.10.20">
    <property type="entry name" value="Glycosyl hydrolase domain, family 43"/>
    <property type="match status" value="1"/>
</dbReference>
<proteinExistence type="inferred from homology"/>
<evidence type="ECO:0000313" key="6">
    <source>
        <dbReference type="Proteomes" id="UP000230481"/>
    </source>
</evidence>
<dbReference type="CDD" id="cd18614">
    <property type="entry name" value="GH130"/>
    <property type="match status" value="1"/>
</dbReference>
<accession>A0A2M6WW03</accession>
<evidence type="ECO:0000256" key="2">
    <source>
        <dbReference type="ARBA" id="ARBA00022679"/>
    </source>
</evidence>
<comment type="similarity">
    <text evidence="3">Belongs to the glycosyl hydrolase 130 family.</text>
</comment>
<feature type="region of interest" description="Disordered" evidence="4">
    <location>
        <begin position="1"/>
        <end position="56"/>
    </location>
</feature>
<comment type="caution">
    <text evidence="5">The sequence shown here is derived from an EMBL/GenBank/DDBJ whole genome shotgun (WGS) entry which is preliminary data.</text>
</comment>
<feature type="compositionally biased region" description="Polar residues" evidence="4">
    <location>
        <begin position="1"/>
        <end position="12"/>
    </location>
</feature>
<gene>
    <name evidence="5" type="ORF">COT82_00260</name>
</gene>
<evidence type="ECO:0000313" key="5">
    <source>
        <dbReference type="EMBL" id="PIT96975.1"/>
    </source>
</evidence>
<dbReference type="AlphaFoldDB" id="A0A2M6WW03"/>
<evidence type="ECO:0000256" key="3">
    <source>
        <dbReference type="ARBA" id="ARBA00024356"/>
    </source>
</evidence>
<dbReference type="Proteomes" id="UP000230481">
    <property type="component" value="Unassembled WGS sequence"/>
</dbReference>
<name>A0A2M6WW03_9BACT</name>
<dbReference type="SUPFAM" id="SSF75005">
    <property type="entry name" value="Arabinanase/levansucrase/invertase"/>
    <property type="match status" value="1"/>
</dbReference>
<dbReference type="PIRSF" id="PIRSF016202">
    <property type="entry name" value="PH1107"/>
    <property type="match status" value="1"/>
</dbReference>
<feature type="compositionally biased region" description="Basic residues" evidence="4">
    <location>
        <begin position="13"/>
        <end position="56"/>
    </location>
</feature>
<dbReference type="PANTHER" id="PTHR34106:SF5">
    <property type="entry name" value="GLYCOSIDASE"/>
    <property type="match status" value="1"/>
</dbReference>
<dbReference type="InterPro" id="IPR007184">
    <property type="entry name" value="Mannoside_phosphorylase"/>
</dbReference>
<evidence type="ECO:0008006" key="7">
    <source>
        <dbReference type="Google" id="ProtNLM"/>
    </source>
</evidence>
<evidence type="ECO:0000256" key="1">
    <source>
        <dbReference type="ARBA" id="ARBA00022676"/>
    </source>
</evidence>
<dbReference type="GO" id="GO:0016757">
    <property type="term" value="F:glycosyltransferase activity"/>
    <property type="evidence" value="ECO:0007669"/>
    <property type="project" value="UniProtKB-KW"/>
</dbReference>
<keyword evidence="2" id="KW-0808">Transferase</keyword>
<keyword evidence="1" id="KW-0328">Glycosyltransferase</keyword>
<reference evidence="6" key="1">
    <citation type="submission" date="2017-09" db="EMBL/GenBank/DDBJ databases">
        <title>Depth-based differentiation of microbial function through sediment-hosted aquifers and enrichment of novel symbionts in the deep terrestrial subsurface.</title>
        <authorList>
            <person name="Probst A.J."/>
            <person name="Ladd B."/>
            <person name="Jarett J.K."/>
            <person name="Geller-Mcgrath D.E."/>
            <person name="Sieber C.M.K."/>
            <person name="Emerson J.B."/>
            <person name="Anantharaman K."/>
            <person name="Thomas B.C."/>
            <person name="Malmstrom R."/>
            <person name="Stieglmeier M."/>
            <person name="Klingl A."/>
            <person name="Woyke T."/>
            <person name="Ryan C.M."/>
            <person name="Banfield J.F."/>
        </authorList>
    </citation>
    <scope>NUCLEOTIDE SEQUENCE [LARGE SCALE GENOMIC DNA]</scope>
</reference>
<evidence type="ECO:0000256" key="4">
    <source>
        <dbReference type="SAM" id="MobiDB-lite"/>
    </source>
</evidence>